<keyword evidence="4" id="KW-1185">Reference proteome</keyword>
<evidence type="ECO:0000259" key="2">
    <source>
        <dbReference type="Pfam" id="PF10099"/>
    </source>
</evidence>
<dbReference type="InterPro" id="IPR051474">
    <property type="entry name" value="Anti-sigma-K/W_factor"/>
</dbReference>
<feature type="transmembrane region" description="Helical" evidence="1">
    <location>
        <begin position="87"/>
        <end position="108"/>
    </location>
</feature>
<proteinExistence type="predicted"/>
<feature type="domain" description="Anti-sigma K factor RskA C-terminal" evidence="2">
    <location>
        <begin position="95"/>
        <end position="223"/>
    </location>
</feature>
<gene>
    <name evidence="3" type="ORF">NSO95_12605</name>
</gene>
<accession>A0ABT1XSZ6</accession>
<dbReference type="InterPro" id="IPR018764">
    <property type="entry name" value="RskA_C"/>
</dbReference>
<evidence type="ECO:0000256" key="1">
    <source>
        <dbReference type="SAM" id="Phobius"/>
    </source>
</evidence>
<comment type="caution">
    <text evidence="3">The sequence shown here is derived from an EMBL/GenBank/DDBJ whole genome shotgun (WGS) entry which is preliminary data.</text>
</comment>
<keyword evidence="1" id="KW-1133">Transmembrane helix</keyword>
<reference evidence="3 4" key="1">
    <citation type="submission" date="2022-08" db="EMBL/GenBank/DDBJ databases">
        <title>Polyphasic taxonomy analysis of Qipengyuania sp.RS5-5.</title>
        <authorList>
            <person name="Xamxidin M."/>
            <person name="Wu M."/>
        </authorList>
    </citation>
    <scope>NUCLEOTIDE SEQUENCE [LARGE SCALE GENOMIC DNA]</scope>
    <source>
        <strain evidence="3 4">RS5-5</strain>
    </source>
</reference>
<keyword evidence="1" id="KW-0472">Membrane</keyword>
<dbReference type="PANTHER" id="PTHR37461">
    <property type="entry name" value="ANTI-SIGMA-K FACTOR RSKA"/>
    <property type="match status" value="1"/>
</dbReference>
<dbReference type="PANTHER" id="PTHR37461:SF1">
    <property type="entry name" value="ANTI-SIGMA-K FACTOR RSKA"/>
    <property type="match status" value="1"/>
</dbReference>
<dbReference type="Proteomes" id="UP001206067">
    <property type="component" value="Unassembled WGS sequence"/>
</dbReference>
<name>A0ABT1XSZ6_9SPHN</name>
<dbReference type="EMBL" id="JANKHH010000007">
    <property type="protein sequence ID" value="MCR2834784.1"/>
    <property type="molecule type" value="Genomic_DNA"/>
</dbReference>
<dbReference type="RefSeq" id="WP_257596628.1">
    <property type="nucleotide sequence ID" value="NZ_JANKHH010000007.1"/>
</dbReference>
<organism evidence="3 4">
    <name type="scientific">Parerythrobacter lacustris</name>
    <dbReference type="NCBI Taxonomy" id="2969984"/>
    <lineage>
        <taxon>Bacteria</taxon>
        <taxon>Pseudomonadati</taxon>
        <taxon>Pseudomonadota</taxon>
        <taxon>Alphaproteobacteria</taxon>
        <taxon>Sphingomonadales</taxon>
        <taxon>Erythrobacteraceae</taxon>
        <taxon>Parerythrobacter</taxon>
    </lineage>
</organism>
<keyword evidence="1" id="KW-0812">Transmembrane</keyword>
<evidence type="ECO:0000313" key="3">
    <source>
        <dbReference type="EMBL" id="MCR2834784.1"/>
    </source>
</evidence>
<protein>
    <submittedName>
        <fullName evidence="3">Anti-sigma factor</fullName>
    </submittedName>
</protein>
<dbReference type="Pfam" id="PF10099">
    <property type="entry name" value="RskA_C"/>
    <property type="match status" value="1"/>
</dbReference>
<evidence type="ECO:0000313" key="4">
    <source>
        <dbReference type="Proteomes" id="UP001206067"/>
    </source>
</evidence>
<sequence length="232" mass="24512">MTERDQFAAEYALGLLEGEELLVARARAAREPDFADAVAFWEAKLAPLLDDIGGAAPSPALWQRIEAAIEDAPASGEIVDLRQRLRFWRFASFGAAAAAVAAFALVLIQPLPSAPGPQTAEAPMVANIPIGDTDLRLAVTYLPDRREMLVSASGLTADGVHDHELWLVPDEGELRSLGVVRPGEEVRMPLDPGLAALIHNGSQMVLTREPIGGKPPAAAAGPVVAEGTFATI</sequence>